<accession>A0AAV7Q111</accession>
<dbReference type="Pfam" id="PF16322">
    <property type="entry name" value="Tub_N"/>
    <property type="match status" value="1"/>
</dbReference>
<evidence type="ECO:0000256" key="6">
    <source>
        <dbReference type="SAM" id="MobiDB-lite"/>
    </source>
</evidence>
<comment type="subcellular location">
    <subcellularLocation>
        <location evidence="1">Cytoplasm</location>
    </subcellularLocation>
    <subcellularLocation>
        <location evidence="2">Secreted</location>
    </subcellularLocation>
</comment>
<evidence type="ECO:0000259" key="7">
    <source>
        <dbReference type="Pfam" id="PF01167"/>
    </source>
</evidence>
<feature type="compositionally biased region" description="Basic and acidic residues" evidence="6">
    <location>
        <begin position="267"/>
        <end position="281"/>
    </location>
</feature>
<dbReference type="FunFam" id="3.20.90.10:FF:000001">
    <property type="entry name" value="Tubby-like protein"/>
    <property type="match status" value="1"/>
</dbReference>
<feature type="compositionally biased region" description="Basic and acidic residues" evidence="6">
    <location>
        <begin position="109"/>
        <end position="121"/>
    </location>
</feature>
<dbReference type="GO" id="GO:0005576">
    <property type="term" value="C:extracellular region"/>
    <property type="evidence" value="ECO:0007669"/>
    <property type="project" value="UniProtKB-SubCell"/>
</dbReference>
<sequence>MGTCNDKGRRGLTDDEHLSLRQQRLEIQRTLFEKKQRRKRQEPLMVQANPDSRVKPRRGRKPEDQCLLLDHSGSLSIPEGISNPALAEGTPKATGFVIETWVDAVLQNEKPDSKGDSKKGQDIFTEISDGELEESGLEDPRPPAKKKDAITASRKERLSKPSTAPARSDLGDVRSKSSAAPRKSPKLPKAAAFIIAEQDKGQGWTDNVSPASSMDMVQDLTKEMLNSEEEEECSDMLQNLPVPPAPTKKRNKKPAQKAPSAINIASSRKESICEDKQKEEVSLDDTDGDSDILSRVIDSRPLSSTSKEGSSVPATPATPLQIDDLEEFAFRPAPEGMTLQCRITRDKKGVDKGIFPTYYLHLEKNDGKRLFLMAGRKRKKSKTSNYLISVDPTDLSRDGSSFVGKVRSNILGTKFTVFDNGVNPECKPFVPECEPIRQELVAICYETNVLGIKGPRKMTVIIPGMTKERERVIIRPQSEQDTLLARFQIRNMDSIIELHNKVPSWNEETQSYVLNFHGRVTQASVKNFQIIHVENPEYIIMQFGRVAEDVFTMDYSYPLCAMQAFSICLSSFDGKLACE</sequence>
<feature type="region of interest" description="Disordered" evidence="6">
    <location>
        <begin position="108"/>
        <end position="192"/>
    </location>
</feature>
<dbReference type="PANTHER" id="PTHR16517:SF7">
    <property type="entry name" value="PROTEIN KING TUBBY"/>
    <property type="match status" value="1"/>
</dbReference>
<feature type="compositionally biased region" description="Polar residues" evidence="6">
    <location>
        <begin position="301"/>
        <end position="313"/>
    </location>
</feature>
<gene>
    <name evidence="9" type="ORF">NDU88_010024</name>
</gene>
<dbReference type="InterPro" id="IPR025659">
    <property type="entry name" value="Tubby-like_C"/>
</dbReference>
<keyword evidence="5" id="KW-0964">Secreted</keyword>
<dbReference type="PRINTS" id="PR01574">
    <property type="entry name" value="TUBBYPROTEIN"/>
</dbReference>
<comment type="similarity">
    <text evidence="3">Belongs to the TUB family.</text>
</comment>
<comment type="caution">
    <text evidence="9">The sequence shown here is derived from an EMBL/GenBank/DDBJ whole genome shotgun (WGS) entry which is preliminary data.</text>
</comment>
<dbReference type="InterPro" id="IPR000007">
    <property type="entry name" value="Tubby_C"/>
</dbReference>
<dbReference type="SUPFAM" id="SSF54518">
    <property type="entry name" value="Tubby C-terminal domain-like"/>
    <property type="match status" value="1"/>
</dbReference>
<evidence type="ECO:0000313" key="9">
    <source>
        <dbReference type="EMBL" id="KAJ1131690.1"/>
    </source>
</evidence>
<dbReference type="EMBL" id="JANPWB010000011">
    <property type="protein sequence ID" value="KAJ1131690.1"/>
    <property type="molecule type" value="Genomic_DNA"/>
</dbReference>
<feature type="region of interest" description="Disordered" evidence="6">
    <location>
        <begin position="29"/>
        <end position="65"/>
    </location>
</feature>
<dbReference type="GO" id="GO:0005929">
    <property type="term" value="C:cilium"/>
    <property type="evidence" value="ECO:0007669"/>
    <property type="project" value="TreeGrafter"/>
</dbReference>
<reference evidence="9" key="1">
    <citation type="journal article" date="2022" name="bioRxiv">
        <title>Sequencing and chromosome-scale assembly of the giantPleurodeles waltlgenome.</title>
        <authorList>
            <person name="Brown T."/>
            <person name="Elewa A."/>
            <person name="Iarovenko S."/>
            <person name="Subramanian E."/>
            <person name="Araus A.J."/>
            <person name="Petzold A."/>
            <person name="Susuki M."/>
            <person name="Suzuki K.-i.T."/>
            <person name="Hayashi T."/>
            <person name="Toyoda A."/>
            <person name="Oliveira C."/>
            <person name="Osipova E."/>
            <person name="Leigh N.D."/>
            <person name="Simon A."/>
            <person name="Yun M.H."/>
        </authorList>
    </citation>
    <scope>NUCLEOTIDE SEQUENCE</scope>
    <source>
        <strain evidence="9">20211129_DDA</strain>
        <tissue evidence="9">Liver</tissue>
    </source>
</reference>
<dbReference type="InterPro" id="IPR005398">
    <property type="entry name" value="Tubby_N"/>
</dbReference>
<proteinExistence type="inferred from homology"/>
<evidence type="ECO:0000313" key="10">
    <source>
        <dbReference type="Proteomes" id="UP001066276"/>
    </source>
</evidence>
<keyword evidence="4" id="KW-0963">Cytoplasm</keyword>
<evidence type="ECO:0008006" key="11">
    <source>
        <dbReference type="Google" id="ProtNLM"/>
    </source>
</evidence>
<dbReference type="PROSITE" id="PS01200">
    <property type="entry name" value="TUB_1"/>
    <property type="match status" value="1"/>
</dbReference>
<name>A0AAV7Q111_PLEWA</name>
<dbReference type="AlphaFoldDB" id="A0AAV7Q111"/>
<feature type="compositionally biased region" description="Low complexity" evidence="6">
    <location>
        <begin position="176"/>
        <end position="192"/>
    </location>
</feature>
<dbReference type="GO" id="GO:0005737">
    <property type="term" value="C:cytoplasm"/>
    <property type="evidence" value="ECO:0007669"/>
    <property type="project" value="UniProtKB-SubCell"/>
</dbReference>
<dbReference type="PRINTS" id="PR01573">
    <property type="entry name" value="SUPERTUBBY"/>
</dbReference>
<dbReference type="Pfam" id="PF01167">
    <property type="entry name" value="Tub"/>
    <property type="match status" value="1"/>
</dbReference>
<feature type="domain" description="Tubby N-terminal" evidence="8">
    <location>
        <begin position="28"/>
        <end position="228"/>
    </location>
</feature>
<evidence type="ECO:0000259" key="8">
    <source>
        <dbReference type="Pfam" id="PF16322"/>
    </source>
</evidence>
<dbReference type="GO" id="GO:0061512">
    <property type="term" value="P:protein localization to cilium"/>
    <property type="evidence" value="ECO:0007669"/>
    <property type="project" value="TreeGrafter"/>
</dbReference>
<evidence type="ECO:0000256" key="5">
    <source>
        <dbReference type="ARBA" id="ARBA00022525"/>
    </source>
</evidence>
<organism evidence="9 10">
    <name type="scientific">Pleurodeles waltl</name>
    <name type="common">Iberian ribbed newt</name>
    <dbReference type="NCBI Taxonomy" id="8319"/>
    <lineage>
        <taxon>Eukaryota</taxon>
        <taxon>Metazoa</taxon>
        <taxon>Chordata</taxon>
        <taxon>Craniata</taxon>
        <taxon>Vertebrata</taxon>
        <taxon>Euteleostomi</taxon>
        <taxon>Amphibia</taxon>
        <taxon>Batrachia</taxon>
        <taxon>Caudata</taxon>
        <taxon>Salamandroidea</taxon>
        <taxon>Salamandridae</taxon>
        <taxon>Pleurodelinae</taxon>
        <taxon>Pleurodeles</taxon>
    </lineage>
</organism>
<feature type="domain" description="Tubby C-terminal" evidence="7">
    <location>
        <begin position="331"/>
        <end position="573"/>
    </location>
</feature>
<evidence type="ECO:0000256" key="2">
    <source>
        <dbReference type="ARBA" id="ARBA00004613"/>
    </source>
</evidence>
<evidence type="ECO:0000256" key="4">
    <source>
        <dbReference type="ARBA" id="ARBA00022490"/>
    </source>
</evidence>
<feature type="compositionally biased region" description="Basic and acidic residues" evidence="6">
    <location>
        <begin position="138"/>
        <end position="159"/>
    </location>
</feature>
<dbReference type="PANTHER" id="PTHR16517">
    <property type="entry name" value="TUBBY-RELATED"/>
    <property type="match status" value="1"/>
</dbReference>
<dbReference type="Gene3D" id="3.20.90.10">
    <property type="entry name" value="Tubby Protein, Chain A"/>
    <property type="match status" value="1"/>
</dbReference>
<keyword evidence="10" id="KW-1185">Reference proteome</keyword>
<evidence type="ECO:0000256" key="1">
    <source>
        <dbReference type="ARBA" id="ARBA00004496"/>
    </source>
</evidence>
<feature type="compositionally biased region" description="Acidic residues" evidence="6">
    <location>
        <begin position="128"/>
        <end position="137"/>
    </location>
</feature>
<protein>
    <recommendedName>
        <fullName evidence="11">Tubby-like protein</fullName>
    </recommendedName>
</protein>
<feature type="region of interest" description="Disordered" evidence="6">
    <location>
        <begin position="224"/>
        <end position="318"/>
    </location>
</feature>
<evidence type="ECO:0000256" key="3">
    <source>
        <dbReference type="ARBA" id="ARBA00007129"/>
    </source>
</evidence>
<dbReference type="Proteomes" id="UP001066276">
    <property type="component" value="Chromosome 7"/>
</dbReference>
<dbReference type="InterPro" id="IPR018066">
    <property type="entry name" value="Tubby_C_CS"/>
</dbReference>